<reference evidence="1 3" key="1">
    <citation type="submission" date="2021-03" db="EMBL/GenBank/DDBJ databases">
        <title>Draft genome and methylome analysis of Thiotrix fructosivoruns ATCC 49748.</title>
        <authorList>
            <person name="Fomenkov A."/>
            <person name="Grabovich M.Y."/>
            <person name="Roberts R.J."/>
        </authorList>
    </citation>
    <scope>NUCLEOTIDE SEQUENCE [LARGE SCALE GENOMIC DNA]</scope>
    <source>
        <strain evidence="1 3">ATCC 49748</strain>
    </source>
</reference>
<evidence type="ECO:0000313" key="2">
    <source>
        <dbReference type="EMBL" id="QTX09583.1"/>
    </source>
</evidence>
<keyword evidence="3" id="KW-1185">Reference proteome</keyword>
<organism evidence="2">
    <name type="scientific">Thiothrix fructosivorans</name>
    <dbReference type="NCBI Taxonomy" id="111770"/>
    <lineage>
        <taxon>Bacteria</taxon>
        <taxon>Pseudomonadati</taxon>
        <taxon>Pseudomonadota</taxon>
        <taxon>Gammaproteobacteria</taxon>
        <taxon>Thiotrichales</taxon>
        <taxon>Thiotrichaceae</taxon>
        <taxon>Thiothrix</taxon>
    </lineage>
</organism>
<accession>A0A8B0SCB0</accession>
<dbReference type="RefSeq" id="WP_207252468.1">
    <property type="nucleotide sequence ID" value="NZ_JAFMPM010000008.1"/>
</dbReference>
<dbReference type="Proteomes" id="UP000664466">
    <property type="component" value="Unassembled WGS sequence"/>
</dbReference>
<protein>
    <recommendedName>
        <fullName evidence="4">OmpR/PhoB-type domain-containing protein</fullName>
    </recommendedName>
</protein>
<reference evidence="2" key="2">
    <citation type="submission" date="2021-04" db="EMBL/GenBank/DDBJ databases">
        <title>Complete Genome and methylome analysis of Thiothrix fructosivorans ATCC 49748.</title>
        <authorList>
            <person name="Fomenkov A."/>
            <person name="Sun L."/>
            <person name="Vincze T."/>
            <person name="Grabovich M.Y."/>
            <person name="Roberts R.J."/>
        </authorList>
    </citation>
    <scope>NUCLEOTIDE SEQUENCE</scope>
    <source>
        <strain evidence="2">ATCC 49748</strain>
    </source>
</reference>
<dbReference type="EMBL" id="CP072748">
    <property type="protein sequence ID" value="QTX09583.1"/>
    <property type="molecule type" value="Genomic_DNA"/>
</dbReference>
<proteinExistence type="predicted"/>
<dbReference type="EMBL" id="JAFMPM010000008">
    <property type="protein sequence ID" value="MBO0614766.1"/>
    <property type="molecule type" value="Genomic_DNA"/>
</dbReference>
<gene>
    <name evidence="2" type="ORF">J1836_013245</name>
    <name evidence="1" type="ORF">J1836_17855</name>
</gene>
<evidence type="ECO:0008006" key="4">
    <source>
        <dbReference type="Google" id="ProtNLM"/>
    </source>
</evidence>
<dbReference type="AlphaFoldDB" id="A0A8B0SCB0"/>
<name>A0A8B0SCB0_9GAMM</name>
<evidence type="ECO:0000313" key="1">
    <source>
        <dbReference type="EMBL" id="MBO0614766.1"/>
    </source>
</evidence>
<sequence length="176" mass="19582">MPNSKSNAALELHALGNAYAVFRGQRLHLSQRQLEILCILALHPEGLSLADLHHALCRNVATTRPTTIRTMLTALRHLLDGQIGSHPYRLLIPVWTDFRALSDRLEQHDIAAALALYRGALLPLSMAPALVEYRYYLDAGMDDLLRTCTSAQLLIDNADNLLCTPLVRERLLALLA</sequence>
<evidence type="ECO:0000313" key="3">
    <source>
        <dbReference type="Proteomes" id="UP000664466"/>
    </source>
</evidence>